<dbReference type="GO" id="GO:0006629">
    <property type="term" value="P:lipid metabolic process"/>
    <property type="evidence" value="ECO:0007669"/>
    <property type="project" value="InterPro"/>
</dbReference>
<dbReference type="AlphaFoldDB" id="A0A917F469"/>
<dbReference type="GO" id="GO:0042597">
    <property type="term" value="C:periplasmic space"/>
    <property type="evidence" value="ECO:0007669"/>
    <property type="project" value="TreeGrafter"/>
</dbReference>
<dbReference type="SUPFAM" id="SSF51695">
    <property type="entry name" value="PLC-like phosphodiesterases"/>
    <property type="match status" value="1"/>
</dbReference>
<keyword evidence="4" id="KW-0319">Glycerol metabolism</keyword>
<evidence type="ECO:0000313" key="10">
    <source>
        <dbReference type="EMBL" id="GGF44390.1"/>
    </source>
</evidence>
<comment type="similarity">
    <text evidence="1">Belongs to the glycerophosphoryl diester phosphodiesterase family.</text>
</comment>
<feature type="region of interest" description="Disordered" evidence="7">
    <location>
        <begin position="25"/>
        <end position="51"/>
    </location>
</feature>
<dbReference type="InterPro" id="IPR017946">
    <property type="entry name" value="PLC-like_Pdiesterase_TIM-brl"/>
</dbReference>
<reference evidence="10" key="2">
    <citation type="submission" date="2020-09" db="EMBL/GenBank/DDBJ databases">
        <authorList>
            <person name="Sun Q."/>
            <person name="Zhou Y."/>
        </authorList>
    </citation>
    <scope>NUCLEOTIDE SEQUENCE</scope>
    <source>
        <strain evidence="10">CGMCC 1.12160</strain>
    </source>
</reference>
<evidence type="ECO:0000256" key="8">
    <source>
        <dbReference type="SAM" id="SignalP"/>
    </source>
</evidence>
<evidence type="ECO:0000256" key="7">
    <source>
        <dbReference type="SAM" id="MobiDB-lite"/>
    </source>
</evidence>
<keyword evidence="11" id="KW-1185">Reference proteome</keyword>
<dbReference type="Gene3D" id="3.20.20.190">
    <property type="entry name" value="Phosphatidylinositol (PI) phosphodiesterase"/>
    <property type="match status" value="1"/>
</dbReference>
<dbReference type="Pfam" id="PF03009">
    <property type="entry name" value="GDPD"/>
    <property type="match status" value="1"/>
</dbReference>
<organism evidence="10 11">
    <name type="scientific">Ornithinimicrobium tianjinense</name>
    <dbReference type="NCBI Taxonomy" id="1195761"/>
    <lineage>
        <taxon>Bacteria</taxon>
        <taxon>Bacillati</taxon>
        <taxon>Actinomycetota</taxon>
        <taxon>Actinomycetes</taxon>
        <taxon>Micrococcales</taxon>
        <taxon>Ornithinimicrobiaceae</taxon>
        <taxon>Ornithinimicrobium</taxon>
    </lineage>
</organism>
<dbReference type="PANTHER" id="PTHR43620:SF7">
    <property type="entry name" value="GLYCEROPHOSPHODIESTER PHOSPHODIESTERASE GDPD5-RELATED"/>
    <property type="match status" value="1"/>
</dbReference>
<keyword evidence="3 8" id="KW-0732">Signal</keyword>
<dbReference type="InterPro" id="IPR030395">
    <property type="entry name" value="GP_PDE_dom"/>
</dbReference>
<dbReference type="CDD" id="cd08602">
    <property type="entry name" value="GDPD_ScGlpQ1_like"/>
    <property type="match status" value="1"/>
</dbReference>
<evidence type="ECO:0000313" key="11">
    <source>
        <dbReference type="Proteomes" id="UP000605670"/>
    </source>
</evidence>
<name>A0A917F469_9MICO</name>
<dbReference type="PROSITE" id="PS51704">
    <property type="entry name" value="GP_PDE"/>
    <property type="match status" value="1"/>
</dbReference>
<keyword evidence="5" id="KW-0378">Hydrolase</keyword>
<dbReference type="Proteomes" id="UP000605670">
    <property type="component" value="Unassembled WGS sequence"/>
</dbReference>
<evidence type="ECO:0000259" key="9">
    <source>
        <dbReference type="PROSITE" id="PS51704"/>
    </source>
</evidence>
<evidence type="ECO:0000256" key="6">
    <source>
        <dbReference type="ARBA" id="ARBA00047512"/>
    </source>
</evidence>
<evidence type="ECO:0000256" key="1">
    <source>
        <dbReference type="ARBA" id="ARBA00007277"/>
    </source>
</evidence>
<dbReference type="EC" id="3.1.4.46" evidence="2"/>
<dbReference type="GO" id="GO:0006071">
    <property type="term" value="P:glycerol metabolic process"/>
    <property type="evidence" value="ECO:0007669"/>
    <property type="project" value="UniProtKB-KW"/>
</dbReference>
<feature type="signal peptide" evidence="8">
    <location>
        <begin position="1"/>
        <end position="26"/>
    </location>
</feature>
<comment type="caution">
    <text evidence="10">The sequence shown here is derived from an EMBL/GenBank/DDBJ whole genome shotgun (WGS) entry which is preliminary data.</text>
</comment>
<proteinExistence type="inferred from homology"/>
<sequence length="394" mass="42705">MFRPVARLAAVACLAMPLALSGAAAGATPGQGADHGLGLGPKADTGAPTTAPLVVGHRGASGYRPEHTLASYELAARMGADFIEPDLVATKDGVLVARHENLINDTTDVALHPEFADRKTTKMIDGVALTGWFTEDFTLAELKTLRAKERLPQVRPANTAYDGQFEVPTFEEVLELRERLSAELGREIGVYPETKHPSYFDGLGLSLDEPLVGLLEQYGLNKPQAPVFVQSFELANLADLNTNLKLRAPSVFLLWHSGYPWDSEVAGDTVRDYAHYTTPEGLREIVDAQVDGVGPEMTMVISREADGSMGADTGLVDRAHDARLTVHPYTMRAENTFLYTDFRSSADPIAHGDMIGQITAMLEVGVDGFFTDQPDLGRQAVDAWMSDKKVRPQG</sequence>
<protein>
    <recommendedName>
        <fullName evidence="2">glycerophosphodiester phosphodiesterase</fullName>
        <ecNumber evidence="2">3.1.4.46</ecNumber>
    </recommendedName>
</protein>
<feature type="domain" description="GP-PDE" evidence="9">
    <location>
        <begin position="52"/>
        <end position="381"/>
    </location>
</feature>
<reference evidence="10" key="1">
    <citation type="journal article" date="2014" name="Int. J. Syst. Evol. Microbiol.">
        <title>Complete genome sequence of Corynebacterium casei LMG S-19264T (=DSM 44701T), isolated from a smear-ripened cheese.</title>
        <authorList>
            <consortium name="US DOE Joint Genome Institute (JGI-PGF)"/>
            <person name="Walter F."/>
            <person name="Albersmeier A."/>
            <person name="Kalinowski J."/>
            <person name="Ruckert C."/>
        </authorList>
    </citation>
    <scope>NUCLEOTIDE SEQUENCE</scope>
    <source>
        <strain evidence="10">CGMCC 1.12160</strain>
    </source>
</reference>
<feature type="chain" id="PRO_5038951173" description="glycerophosphodiester phosphodiesterase" evidence="8">
    <location>
        <begin position="27"/>
        <end position="394"/>
    </location>
</feature>
<evidence type="ECO:0000256" key="4">
    <source>
        <dbReference type="ARBA" id="ARBA00022798"/>
    </source>
</evidence>
<dbReference type="PANTHER" id="PTHR43620">
    <property type="entry name" value="GLYCEROPHOSPHORYL DIESTER PHOSPHODIESTERASE"/>
    <property type="match status" value="1"/>
</dbReference>
<accession>A0A917F469</accession>
<evidence type="ECO:0000256" key="5">
    <source>
        <dbReference type="ARBA" id="ARBA00022801"/>
    </source>
</evidence>
<dbReference type="GO" id="GO:0008889">
    <property type="term" value="F:glycerophosphodiester phosphodiesterase activity"/>
    <property type="evidence" value="ECO:0007669"/>
    <property type="project" value="UniProtKB-EC"/>
</dbReference>
<evidence type="ECO:0000256" key="2">
    <source>
        <dbReference type="ARBA" id="ARBA00012247"/>
    </source>
</evidence>
<dbReference type="RefSeq" id="WP_229734912.1">
    <property type="nucleotide sequence ID" value="NZ_BAABKH010000005.1"/>
</dbReference>
<evidence type="ECO:0000256" key="3">
    <source>
        <dbReference type="ARBA" id="ARBA00022729"/>
    </source>
</evidence>
<comment type="catalytic activity">
    <reaction evidence="6">
        <text>a sn-glycero-3-phosphodiester + H2O = an alcohol + sn-glycerol 3-phosphate + H(+)</text>
        <dbReference type="Rhea" id="RHEA:12969"/>
        <dbReference type="ChEBI" id="CHEBI:15377"/>
        <dbReference type="ChEBI" id="CHEBI:15378"/>
        <dbReference type="ChEBI" id="CHEBI:30879"/>
        <dbReference type="ChEBI" id="CHEBI:57597"/>
        <dbReference type="ChEBI" id="CHEBI:83408"/>
        <dbReference type="EC" id="3.1.4.46"/>
    </reaction>
</comment>
<dbReference type="EMBL" id="BMEM01000001">
    <property type="protein sequence ID" value="GGF44390.1"/>
    <property type="molecule type" value="Genomic_DNA"/>
</dbReference>
<gene>
    <name evidence="10" type="primary">glpQ</name>
    <name evidence="10" type="ORF">GCM10011366_10120</name>
</gene>